<feature type="compositionally biased region" description="Polar residues" evidence="2">
    <location>
        <begin position="235"/>
        <end position="244"/>
    </location>
</feature>
<keyword evidence="1 3" id="KW-0732">Signal</keyword>
<sequence>MDCFLVLVLTVTCMVTHASALSCYQCQYTDGEAESVANQKNCADTFNSQNIATATTVSGKNCVSCGAIKSTYKGKVTTIRTCVPDGMPGALAGCKTDNCNNGAAREYLASPLPAPATDLSCYQCSYDGDTAEHAFNQKNCADPFQSDGINKVVAIMGMACVTCTSGKSVVNGKNVTSRACLANDNPTDIGGLETCKTNNCNDGTAPLFTIPPLPGTGPTVETVNGSTGLTVPTISESTGPTGATVNGGTGPTGATVNGGTVPTEATTVGSGGNAKATGVTALVLGALFVCL</sequence>
<organism evidence="4 5">
    <name type="scientific">Hypsibius exemplaris</name>
    <name type="common">Freshwater tardigrade</name>
    <dbReference type="NCBI Taxonomy" id="2072580"/>
    <lineage>
        <taxon>Eukaryota</taxon>
        <taxon>Metazoa</taxon>
        <taxon>Ecdysozoa</taxon>
        <taxon>Tardigrada</taxon>
        <taxon>Eutardigrada</taxon>
        <taxon>Parachela</taxon>
        <taxon>Hypsibioidea</taxon>
        <taxon>Hypsibiidae</taxon>
        <taxon>Hypsibius</taxon>
    </lineage>
</organism>
<reference evidence="5" key="1">
    <citation type="submission" date="2017-01" db="EMBL/GenBank/DDBJ databases">
        <title>Comparative genomics of anhydrobiosis in the tardigrade Hypsibius dujardini.</title>
        <authorList>
            <person name="Yoshida Y."/>
            <person name="Koutsovoulos G."/>
            <person name="Laetsch D."/>
            <person name="Stevens L."/>
            <person name="Kumar S."/>
            <person name="Horikawa D."/>
            <person name="Ishino K."/>
            <person name="Komine S."/>
            <person name="Tomita M."/>
            <person name="Blaxter M."/>
            <person name="Arakawa K."/>
        </authorList>
    </citation>
    <scope>NUCLEOTIDE SEQUENCE [LARGE SCALE GENOMIC DNA]</scope>
    <source>
        <strain evidence="5">Z151</strain>
    </source>
</reference>
<dbReference type="Proteomes" id="UP000192578">
    <property type="component" value="Unassembled WGS sequence"/>
</dbReference>
<comment type="caution">
    <text evidence="4">The sequence shown here is derived from an EMBL/GenBank/DDBJ whole genome shotgun (WGS) entry which is preliminary data.</text>
</comment>
<evidence type="ECO:0000313" key="4">
    <source>
        <dbReference type="EMBL" id="OWA52126.1"/>
    </source>
</evidence>
<evidence type="ECO:0000256" key="1">
    <source>
        <dbReference type="ARBA" id="ARBA00022729"/>
    </source>
</evidence>
<keyword evidence="5" id="KW-1185">Reference proteome</keyword>
<gene>
    <name evidence="4" type="ORF">BV898_16587</name>
</gene>
<feature type="chain" id="PRO_5040931305" description="UPAR/Ly6 domain-containing protein" evidence="3">
    <location>
        <begin position="21"/>
        <end position="291"/>
    </location>
</feature>
<dbReference type="AlphaFoldDB" id="A0A9X6NG54"/>
<protein>
    <recommendedName>
        <fullName evidence="6">UPAR/Ly6 domain-containing protein</fullName>
    </recommendedName>
</protein>
<evidence type="ECO:0008006" key="6">
    <source>
        <dbReference type="Google" id="ProtNLM"/>
    </source>
</evidence>
<evidence type="ECO:0000256" key="3">
    <source>
        <dbReference type="SAM" id="SignalP"/>
    </source>
</evidence>
<evidence type="ECO:0000256" key="2">
    <source>
        <dbReference type="SAM" id="MobiDB-lite"/>
    </source>
</evidence>
<proteinExistence type="predicted"/>
<feature type="signal peptide" evidence="3">
    <location>
        <begin position="1"/>
        <end position="20"/>
    </location>
</feature>
<dbReference type="PANTHER" id="PTHR33562">
    <property type="entry name" value="ATILLA, ISOFORM B-RELATED-RELATED"/>
    <property type="match status" value="1"/>
</dbReference>
<accession>A0A9X6NG54</accession>
<dbReference type="EMBL" id="MTYJ01000252">
    <property type="protein sequence ID" value="OWA52126.1"/>
    <property type="molecule type" value="Genomic_DNA"/>
</dbReference>
<dbReference type="InterPro" id="IPR050975">
    <property type="entry name" value="Sleep_regulator"/>
</dbReference>
<name>A0A9X6NG54_HYPEX</name>
<feature type="region of interest" description="Disordered" evidence="2">
    <location>
        <begin position="235"/>
        <end position="259"/>
    </location>
</feature>
<evidence type="ECO:0000313" key="5">
    <source>
        <dbReference type="Proteomes" id="UP000192578"/>
    </source>
</evidence>